<sequence>MSDLEKHVPTCPECRDGKHGNCVGQALHPATDDIVDCLCDECCMIK</sequence>
<organism evidence="1 2">
    <name type="scientific">Arthrobacter phage Qui</name>
    <dbReference type="NCBI Taxonomy" id="2603260"/>
    <lineage>
        <taxon>Viruses</taxon>
        <taxon>Duplodnaviria</taxon>
        <taxon>Heunggongvirae</taxon>
        <taxon>Uroviricota</taxon>
        <taxon>Caudoviricetes</taxon>
        <taxon>Quivirus</taxon>
        <taxon>Quivirus qui</taxon>
    </lineage>
</organism>
<dbReference type="RefSeq" id="YP_010660458.1">
    <property type="nucleotide sequence ID" value="NC_070877.1"/>
</dbReference>
<evidence type="ECO:0000313" key="1">
    <source>
        <dbReference type="EMBL" id="QED11582.1"/>
    </source>
</evidence>
<dbReference type="GeneID" id="77936454"/>
<dbReference type="KEGG" id="vg:77936454"/>
<accession>A0A5B8WLV1</accession>
<dbReference type="Proteomes" id="UP000321915">
    <property type="component" value="Segment"/>
</dbReference>
<name>A0A5B8WLV1_9CAUD</name>
<protein>
    <submittedName>
        <fullName evidence="1">Uncharacterized protein</fullName>
    </submittedName>
</protein>
<gene>
    <name evidence="1" type="primary">92</name>
    <name evidence="1" type="ORF">SEA_QUI_92</name>
</gene>
<proteinExistence type="predicted"/>
<evidence type="ECO:0000313" key="2">
    <source>
        <dbReference type="Proteomes" id="UP000321915"/>
    </source>
</evidence>
<dbReference type="EMBL" id="MN183282">
    <property type="protein sequence ID" value="QED11582.1"/>
    <property type="molecule type" value="Genomic_DNA"/>
</dbReference>
<reference evidence="1 2" key="1">
    <citation type="submission" date="2019-07" db="EMBL/GenBank/DDBJ databases">
        <authorList>
            <person name="Abdullah A."/>
            <person name="Lima G.C."/>
            <person name="Cuneo C.K."/>
            <person name="Ennest D.C."/>
            <person name="Fritz K.J."/>
            <person name="Johnson B.T."/>
            <person name="Larson S.M."/>
            <person name="Lemunyete M.N."/>
            <person name="Murray M.B."/>
            <person name="Osmond D.E."/>
            <person name="Patras K.A."/>
            <person name="Ransibrahmanakul S."/>
            <person name="Simpson K.A."/>
            <person name="Thull B.S."/>
            <person name="Wetzel S."/>
            <person name="Bonilla J.A."/>
            <person name="Klyczek K."/>
            <person name="Garlena R.A."/>
            <person name="Russell D.A."/>
            <person name="Pope W.H."/>
            <person name="Jacobs-Sera D."/>
            <person name="Hatfull G.F."/>
        </authorList>
    </citation>
    <scope>NUCLEOTIDE SEQUENCE [LARGE SCALE GENOMIC DNA]</scope>
</reference>
<keyword evidence="2" id="KW-1185">Reference proteome</keyword>